<dbReference type="InterPro" id="IPR037010">
    <property type="entry name" value="VitB12-dep_Met_synth_activ_sf"/>
</dbReference>
<comment type="function">
    <text evidence="18 21">Catalyzes the transfer of a methyl group from methyl-cobalamin to homocysteine, yielding enzyme-bound cob(I)alamin and methionine. Subsequently, remethylates the cofactor using methyltetrahydrofolate.</text>
</comment>
<evidence type="ECO:0000256" key="6">
    <source>
        <dbReference type="ARBA" id="ARBA00012032"/>
    </source>
</evidence>
<dbReference type="PROSITE" id="PS50972">
    <property type="entry name" value="PTERIN_BINDING"/>
    <property type="match status" value="1"/>
</dbReference>
<dbReference type="GO" id="GO:0050667">
    <property type="term" value="P:homocysteine metabolic process"/>
    <property type="evidence" value="ECO:0007669"/>
    <property type="project" value="TreeGrafter"/>
</dbReference>
<dbReference type="AlphaFoldDB" id="A0A2L2LD94"/>
<dbReference type="UniPathway" id="UPA00051">
    <property type="reaction ID" value="UER00081"/>
</dbReference>
<dbReference type="FunFam" id="3.20.20.330:FF:000001">
    <property type="entry name" value="Methionine synthase"/>
    <property type="match status" value="1"/>
</dbReference>
<feature type="binding site" evidence="23">
    <location>
        <begin position="1209"/>
        <end position="1210"/>
    </location>
    <ligand>
        <name>S-adenosyl-L-methionine</name>
        <dbReference type="ChEBI" id="CHEBI:59789"/>
    </ligand>
</feature>
<dbReference type="PROSITE" id="PS50974">
    <property type="entry name" value="ADOMET_ACTIVATION"/>
    <property type="match status" value="1"/>
</dbReference>
<feature type="binding site" evidence="23">
    <location>
        <begin position="773"/>
        <end position="777"/>
    </location>
    <ligand>
        <name>methylcob(III)alamin</name>
        <dbReference type="ChEBI" id="CHEBI:28115"/>
    </ligand>
</feature>
<evidence type="ECO:0000256" key="13">
    <source>
        <dbReference type="ARBA" id="ARBA00022723"/>
    </source>
</evidence>
<dbReference type="InterPro" id="IPR036724">
    <property type="entry name" value="Cobalamin-bd_sf"/>
</dbReference>
<dbReference type="SUPFAM" id="SSF47644">
    <property type="entry name" value="Methionine synthase domain"/>
    <property type="match status" value="1"/>
</dbReference>
<comment type="cofactor">
    <cofactor evidence="2 21 24">
        <name>Zn(2+)</name>
        <dbReference type="ChEBI" id="CHEBI:29105"/>
    </cofactor>
</comment>
<dbReference type="InterPro" id="IPR036589">
    <property type="entry name" value="HCY_dom_sf"/>
</dbReference>
<keyword evidence="11 21" id="KW-0808">Transferase</keyword>
<comment type="similarity">
    <text evidence="5">Belongs to the vitamin-B12 dependent methionine synthase family.</text>
</comment>
<dbReference type="Gene3D" id="3.10.196.10">
    <property type="entry name" value="Vitamin B12-dependent methionine synthase, activation domain"/>
    <property type="match status" value="1"/>
</dbReference>
<dbReference type="FunFam" id="3.20.20.20:FF:000002">
    <property type="entry name" value="Methionine synthase"/>
    <property type="match status" value="1"/>
</dbReference>
<keyword evidence="14" id="KW-0677">Repeat</keyword>
<feature type="binding site" evidence="23">
    <location>
        <position position="1154"/>
    </location>
    <ligand>
        <name>S-adenosyl-L-methionine</name>
        <dbReference type="ChEBI" id="CHEBI:59789"/>
    </ligand>
</feature>
<evidence type="ECO:0000256" key="5">
    <source>
        <dbReference type="ARBA" id="ARBA00010398"/>
    </source>
</evidence>
<dbReference type="SUPFAM" id="SSF51717">
    <property type="entry name" value="Dihydropteroate synthetase-like"/>
    <property type="match status" value="1"/>
</dbReference>
<name>A0A2L2LD94_AGRTU</name>
<dbReference type="GO" id="GO:0008705">
    <property type="term" value="F:methionine synthase activity"/>
    <property type="evidence" value="ECO:0007669"/>
    <property type="project" value="UniProtKB-UniRule"/>
</dbReference>
<comment type="cofactor">
    <cofactor evidence="3 21 22">
        <name>methylcob(III)alamin</name>
        <dbReference type="ChEBI" id="CHEBI:28115"/>
    </cofactor>
</comment>
<dbReference type="Pfam" id="PF00809">
    <property type="entry name" value="Pterin_bind"/>
    <property type="match status" value="1"/>
</dbReference>
<accession>A0A2L2LD94</accession>
<keyword evidence="9 21" id="KW-0028">Amino-acid biosynthesis</keyword>
<evidence type="ECO:0000256" key="16">
    <source>
        <dbReference type="ARBA" id="ARBA00023167"/>
    </source>
</evidence>
<keyword evidence="17 21" id="KW-0170">Cobalt</keyword>
<dbReference type="InterPro" id="IPR006158">
    <property type="entry name" value="Cobalamin-bd"/>
</dbReference>
<dbReference type="FunFam" id="1.10.1240.10:FF:000001">
    <property type="entry name" value="Methionine synthase"/>
    <property type="match status" value="1"/>
</dbReference>
<evidence type="ECO:0000259" key="28">
    <source>
        <dbReference type="PROSITE" id="PS51332"/>
    </source>
</evidence>
<feature type="domain" description="B12-binding N-terminal" evidence="29">
    <location>
        <begin position="662"/>
        <end position="756"/>
    </location>
</feature>
<evidence type="ECO:0000256" key="9">
    <source>
        <dbReference type="ARBA" id="ARBA00022605"/>
    </source>
</evidence>
<evidence type="ECO:0000256" key="11">
    <source>
        <dbReference type="ARBA" id="ARBA00022679"/>
    </source>
</evidence>
<evidence type="ECO:0000256" key="3">
    <source>
        <dbReference type="ARBA" id="ARBA00001956"/>
    </source>
</evidence>
<feature type="binding site" evidence="23">
    <location>
        <position position="706"/>
    </location>
    <ligand>
        <name>methylcob(III)alamin</name>
        <dbReference type="ChEBI" id="CHEBI:28115"/>
    </ligand>
</feature>
<dbReference type="Pfam" id="PF02965">
    <property type="entry name" value="Met_synt_B12"/>
    <property type="match status" value="1"/>
</dbReference>
<dbReference type="InterPro" id="IPR011822">
    <property type="entry name" value="MetH"/>
</dbReference>
<dbReference type="Gene3D" id="1.10.288.10">
    <property type="entry name" value="Cobalamin-dependent Methionine Synthase, domain 2"/>
    <property type="match status" value="1"/>
</dbReference>
<dbReference type="CDD" id="cd00740">
    <property type="entry name" value="MeTr"/>
    <property type="match status" value="1"/>
</dbReference>
<dbReference type="GO" id="GO:0031419">
    <property type="term" value="F:cobalamin binding"/>
    <property type="evidence" value="ECO:0007669"/>
    <property type="project" value="UniProtKB-UniRule"/>
</dbReference>
<protein>
    <recommendedName>
        <fullName evidence="7 20">Methionine synthase</fullName>
        <ecNumber evidence="6 20">2.1.1.13</ecNumber>
    </recommendedName>
    <alternativeName>
        <fullName evidence="19 21">5-methyltetrahydrofolate--homocysteine methyltransferase</fullName>
    </alternativeName>
</protein>
<dbReference type="InterPro" id="IPR003759">
    <property type="entry name" value="Cbl-bd_cap"/>
</dbReference>
<evidence type="ECO:0000259" key="26">
    <source>
        <dbReference type="PROSITE" id="PS50972"/>
    </source>
</evidence>
<evidence type="ECO:0000256" key="12">
    <source>
        <dbReference type="ARBA" id="ARBA00022691"/>
    </source>
</evidence>
<evidence type="ECO:0000256" key="8">
    <source>
        <dbReference type="ARBA" id="ARBA00022603"/>
    </source>
</evidence>
<evidence type="ECO:0000256" key="18">
    <source>
        <dbReference type="ARBA" id="ARBA00025552"/>
    </source>
</evidence>
<feature type="domain" description="B12-binding" evidence="28">
    <location>
        <begin position="763"/>
        <end position="899"/>
    </location>
</feature>
<comment type="catalytic activity">
    <reaction evidence="1 21">
        <text>(6S)-5-methyl-5,6,7,8-tetrahydrofolate + L-homocysteine = (6S)-5,6,7,8-tetrahydrofolate + L-methionine</text>
        <dbReference type="Rhea" id="RHEA:11172"/>
        <dbReference type="ChEBI" id="CHEBI:18608"/>
        <dbReference type="ChEBI" id="CHEBI:57453"/>
        <dbReference type="ChEBI" id="CHEBI:57844"/>
        <dbReference type="ChEBI" id="CHEBI:58199"/>
        <dbReference type="EC" id="2.1.1.13"/>
    </reaction>
</comment>
<keyword evidence="16 21" id="KW-0486">Methionine biosynthesis</keyword>
<keyword evidence="13 21" id="KW-0479">Metal-binding</keyword>
<dbReference type="InterPro" id="IPR000489">
    <property type="entry name" value="Pterin-binding_dom"/>
</dbReference>
<dbReference type="NCBIfam" id="NF007024">
    <property type="entry name" value="PRK09490.1"/>
    <property type="match status" value="1"/>
</dbReference>
<reference evidence="30 31" key="1">
    <citation type="submission" date="2018-02" db="EMBL/GenBank/DDBJ databases">
        <title>Complete genome sequence of Agrobacterium tumefaciens 1D1609.</title>
        <authorList>
            <person name="Cho S.-T."/>
            <person name="Haryono M."/>
            <person name="Chang H.-H."/>
            <person name="Santos M.N."/>
            <person name="Lai E.-M."/>
            <person name="Kuo C.-H."/>
        </authorList>
    </citation>
    <scope>NUCLEOTIDE SEQUENCE [LARGE SCALE GENOMIC DNA]</scope>
    <source>
        <strain evidence="30 31">1D1609</strain>
    </source>
</reference>
<feature type="domain" description="Hcy-binding" evidence="25">
    <location>
        <begin position="19"/>
        <end position="338"/>
    </location>
</feature>
<evidence type="ECO:0000256" key="19">
    <source>
        <dbReference type="ARBA" id="ARBA00031040"/>
    </source>
</evidence>
<evidence type="ECO:0000256" key="14">
    <source>
        <dbReference type="ARBA" id="ARBA00022737"/>
    </source>
</evidence>
<dbReference type="SUPFAM" id="SSF82282">
    <property type="entry name" value="Homocysteine S-methyltransferase"/>
    <property type="match status" value="1"/>
</dbReference>
<dbReference type="InterPro" id="IPR003726">
    <property type="entry name" value="HCY_dom"/>
</dbReference>
<feature type="binding site" evidence="23">
    <location>
        <position position="825"/>
    </location>
    <ligand>
        <name>methylcob(III)alamin</name>
        <dbReference type="ChEBI" id="CHEBI:28115"/>
    </ligand>
</feature>
<dbReference type="Gene3D" id="3.20.20.20">
    <property type="entry name" value="Dihydropteroate synthase-like"/>
    <property type="match status" value="1"/>
</dbReference>
<dbReference type="PROSITE" id="PS50970">
    <property type="entry name" value="HCY"/>
    <property type="match status" value="1"/>
</dbReference>
<dbReference type="EC" id="2.1.1.13" evidence="6 20"/>
<evidence type="ECO:0000256" key="1">
    <source>
        <dbReference type="ARBA" id="ARBA00001700"/>
    </source>
</evidence>
<dbReference type="Pfam" id="PF02310">
    <property type="entry name" value="B12-binding"/>
    <property type="match status" value="1"/>
</dbReference>
<dbReference type="PANTHER" id="PTHR45833">
    <property type="entry name" value="METHIONINE SYNTHASE"/>
    <property type="match status" value="1"/>
</dbReference>
<dbReference type="GO" id="GO:0032259">
    <property type="term" value="P:methylation"/>
    <property type="evidence" value="ECO:0007669"/>
    <property type="project" value="UniProtKB-KW"/>
</dbReference>
<feature type="binding site" description="axial binding residue" evidence="22">
    <location>
        <position position="776"/>
    </location>
    <ligand>
        <name>methylcob(III)alamin</name>
        <dbReference type="ChEBI" id="CHEBI:28115"/>
    </ligand>
    <ligandPart>
        <name>Co</name>
        <dbReference type="ChEBI" id="CHEBI:27638"/>
    </ligandPart>
</feature>
<feature type="domain" description="Pterin-binding" evidence="26">
    <location>
        <begin position="369"/>
        <end position="634"/>
    </location>
</feature>
<dbReference type="Gene3D" id="3.40.50.280">
    <property type="entry name" value="Cobalamin-binding domain"/>
    <property type="match status" value="1"/>
</dbReference>
<evidence type="ECO:0000259" key="29">
    <source>
        <dbReference type="PROSITE" id="PS51337"/>
    </source>
</evidence>
<evidence type="ECO:0000256" key="2">
    <source>
        <dbReference type="ARBA" id="ARBA00001947"/>
    </source>
</evidence>
<dbReference type="GO" id="GO:0046653">
    <property type="term" value="P:tetrahydrofolate metabolic process"/>
    <property type="evidence" value="ECO:0007669"/>
    <property type="project" value="TreeGrafter"/>
</dbReference>
<evidence type="ECO:0000256" key="23">
    <source>
        <dbReference type="PIRSR" id="PIRSR000381-2"/>
    </source>
</evidence>
<evidence type="ECO:0000313" key="31">
    <source>
        <dbReference type="Proteomes" id="UP000237717"/>
    </source>
</evidence>
<dbReference type="RefSeq" id="WP_065655779.1">
    <property type="nucleotide sequence ID" value="NZ_CP026924.1"/>
</dbReference>
<feature type="binding site" evidence="22 24">
    <location>
        <position position="260"/>
    </location>
    <ligand>
        <name>Zn(2+)</name>
        <dbReference type="ChEBI" id="CHEBI:29105"/>
    </ligand>
</feature>
<dbReference type="Pfam" id="PF02607">
    <property type="entry name" value="B12-binding_2"/>
    <property type="match status" value="1"/>
</dbReference>
<evidence type="ECO:0000256" key="15">
    <source>
        <dbReference type="ARBA" id="ARBA00022833"/>
    </source>
</evidence>
<dbReference type="InterPro" id="IPR004223">
    <property type="entry name" value="VitB12-dep_Met_synth_activ_dom"/>
</dbReference>
<dbReference type="GO" id="GO:0008270">
    <property type="term" value="F:zinc ion binding"/>
    <property type="evidence" value="ECO:0007669"/>
    <property type="project" value="UniProtKB-UniRule"/>
</dbReference>
<dbReference type="PIRSF" id="PIRSF000381">
    <property type="entry name" value="MetH"/>
    <property type="match status" value="1"/>
</dbReference>
<keyword evidence="15 21" id="KW-0862">Zinc</keyword>
<dbReference type="FunFam" id="3.40.50.280:FF:000001">
    <property type="entry name" value="Methionine synthase"/>
    <property type="match status" value="1"/>
</dbReference>
<dbReference type="SMART" id="SM01018">
    <property type="entry name" value="B12-binding_2"/>
    <property type="match status" value="1"/>
</dbReference>
<feature type="binding site" evidence="23">
    <location>
        <position position="878"/>
    </location>
    <ligand>
        <name>methylcob(III)alamin</name>
        <dbReference type="ChEBI" id="CHEBI:28115"/>
    </ligand>
</feature>
<gene>
    <name evidence="30" type="primary">metH</name>
    <name evidence="30" type="ORF">At1D1609_22670</name>
</gene>
<dbReference type="Pfam" id="PF02574">
    <property type="entry name" value="S-methyl_trans"/>
    <property type="match status" value="1"/>
</dbReference>
<evidence type="ECO:0000256" key="22">
    <source>
        <dbReference type="PIRSR" id="PIRSR000381-1"/>
    </source>
</evidence>
<keyword evidence="10 21" id="KW-0846">Cobalamin</keyword>
<dbReference type="SUPFAM" id="SSF56507">
    <property type="entry name" value="Methionine synthase activation domain-like"/>
    <property type="match status" value="1"/>
</dbReference>
<evidence type="ECO:0000256" key="4">
    <source>
        <dbReference type="ARBA" id="ARBA00005178"/>
    </source>
</evidence>
<evidence type="ECO:0000313" key="30">
    <source>
        <dbReference type="EMBL" id="AVH42321.1"/>
    </source>
</evidence>
<dbReference type="Proteomes" id="UP000237717">
    <property type="component" value="Chromosome I"/>
</dbReference>
<evidence type="ECO:0000256" key="17">
    <source>
        <dbReference type="ARBA" id="ARBA00023285"/>
    </source>
</evidence>
<dbReference type="SUPFAM" id="SSF52242">
    <property type="entry name" value="Cobalamin (vitamin B12)-binding domain"/>
    <property type="match status" value="1"/>
</dbReference>
<comment type="pathway">
    <text evidence="4 21">Amino-acid biosynthesis; L-methionine biosynthesis via de novo pathway; L-methionine from L-homocysteine (MetH route): step 1/1.</text>
</comment>
<dbReference type="NCBIfam" id="TIGR02082">
    <property type="entry name" value="metH"/>
    <property type="match status" value="1"/>
</dbReference>
<dbReference type="PANTHER" id="PTHR45833:SF1">
    <property type="entry name" value="METHIONINE SYNTHASE"/>
    <property type="match status" value="1"/>
</dbReference>
<evidence type="ECO:0000256" key="21">
    <source>
        <dbReference type="PIRNR" id="PIRNR000381"/>
    </source>
</evidence>
<sequence length="1257" mass="138563">MFDDLFGPEGAKRDGAEIFKALRDAASERILILDGAMGTQIQGLGFDEDHFRGDRFIGCACHQKGNNDLLILTQPDAIEDIHYRYAMAGADILETNTFSSTRIAQADYEMENAVYDLNREGAAIVRRAAQRAEREDGRRRFVAGAIGPTNRTASISPDVNNPGYRAVSFDDLRIAYGEQIDGLIDGGADIILIETIFDTLNAKAAIFACEERFEAKGIRLPVMISGTITDLSGRTLSGQTPSAFWNSVRHANPFTIGLNCALGADAMRPHLQELSDVADTFVCAYPNAGLPNEFGQYDETPEMMARQVEGFVRDGLVNIVGGCCGSTPEHIRAIAEAVKGYKPREIPEHKPFMSLSGLEPFVLTKDIPFVNVGERTNVTGSARFRKLITAGDYTAALAVARDQVENGAQIIDINMDEGLIDSEKAMVEFLNLIAAEPDIARVPVMIDSSKFEIIEAGLKCVQGKSIVNSISLKEGEEKFLQQARLVHNYGAAVVVMAFDEVGQADTYERKVEICSRAYKLLTEKAGLSPEDIIFDPNVFAVATGIEEHNNYGVDFIEATKTIRETMPLTHISGGVSNLSFSFRGNEPVREAMHAVFLYHAIQVGMDMGIVNAGQLAVYDNIDPELREACEDVVLNRRDDATERLLEVAERFRGTGAKDTKVQDLSWRELPVEKRLEHALVNGITDYIEADTEEARQQAARPLHVIEGPLMAGMNVVGDLFGSGKMFLPQVVKSARVMKQAVAVLLPYMEEEKRLNGGAERSAAGKVLMATVKGDVHDIGKNIVGVVLACNNYEIIDLGVMVPTTKILETAIAEKVDVIGLSGLITPSLDEMVHVAAEMERQGFDIPLLIGGATTSRVHTAVKIHPRYEAGQAIYVTDASRAVGVVSALLSAEQKPAYIDGIRSEYAKVAEAHARNEREKQRLPLSRARENAHKIDWSAYSAVKPQFFGTKVFETYDLEELSRYIDWTPFFQTWELKGRFPAILDDEKQGEAARQLYSDAQAMLKKIIEENWFRPRAVIGFWPANAVGDDIRLFTDESRGEELATFFTLRQQLSKRDGRPNVALSDFVAPVDSGVADYVGGFVVTAGIEEVAIAERFERANDDYSSILVKALADRFAEAFAERMHERVRKEFWGYAPQENFNGDELIGEAYAGIRPAPGYPAQPDHTEKKTLFALLDATNAAGVELTESYAMWPGSSVSGIYIGHPESYYFGVAKVERDQVLDYARRKDMPVEEVERWLGPVLNYVPTNAAEEIDSAA</sequence>
<dbReference type="InterPro" id="IPR050554">
    <property type="entry name" value="Met_Synthase/Corrinoid"/>
</dbReference>
<evidence type="ECO:0000256" key="10">
    <source>
        <dbReference type="ARBA" id="ARBA00022628"/>
    </source>
</evidence>
<proteinExistence type="inferred from homology"/>
<dbReference type="EMBL" id="CP026924">
    <property type="protein sequence ID" value="AVH42321.1"/>
    <property type="molecule type" value="Genomic_DNA"/>
</dbReference>
<dbReference type="Gene3D" id="3.20.20.330">
    <property type="entry name" value="Homocysteine-binding-like domain"/>
    <property type="match status" value="1"/>
</dbReference>
<dbReference type="InterPro" id="IPR011005">
    <property type="entry name" value="Dihydropteroate_synth-like_sf"/>
</dbReference>
<dbReference type="CDD" id="cd02069">
    <property type="entry name" value="methionine_synthase_B12_BD"/>
    <property type="match status" value="1"/>
</dbReference>
<keyword evidence="8 21" id="KW-0489">Methyltransferase</keyword>
<evidence type="ECO:0000259" key="27">
    <source>
        <dbReference type="PROSITE" id="PS50974"/>
    </source>
</evidence>
<keyword evidence="12 21" id="KW-0949">S-adenosyl-L-methionine</keyword>
<evidence type="ECO:0000256" key="24">
    <source>
        <dbReference type="PROSITE-ProRule" id="PRU00333"/>
    </source>
</evidence>
<dbReference type="InterPro" id="IPR033706">
    <property type="entry name" value="Met_synthase_B12-bd"/>
</dbReference>
<feature type="binding site" evidence="23">
    <location>
        <position position="965"/>
    </location>
    <ligand>
        <name>S-adenosyl-L-methionine</name>
        <dbReference type="ChEBI" id="CHEBI:59789"/>
    </ligand>
</feature>
<dbReference type="GO" id="GO:0005829">
    <property type="term" value="C:cytosol"/>
    <property type="evidence" value="ECO:0007669"/>
    <property type="project" value="TreeGrafter"/>
</dbReference>
<comment type="domain">
    <text evidence="21">Modular enzyme with four functionally distinct domains. The isolated Hcy-binding domain catalyzes methyl transfer from free methylcobalamin to homocysteine. The Hcy-binding domain in association with the pterin-binding domain catalyzes the methylation of cob(I)alamin by methyltetrahydrofolate and the methylation of homocysteine. The B12-binding domain binds the cofactor. The AdoMet activation domain binds S-adenosyl-L-methionine. Under aerobic conditions cob(I)alamin can be converted to inactive cob(II)alamin. Reductive methylation by S-adenosyl-L-methionine and flavodoxin regenerates methylcobalamin.</text>
</comment>
<dbReference type="Gene3D" id="1.10.1240.10">
    <property type="entry name" value="Methionine synthase domain"/>
    <property type="match status" value="1"/>
</dbReference>
<feature type="domain" description="AdoMet activation" evidence="27">
    <location>
        <begin position="915"/>
        <end position="1247"/>
    </location>
</feature>
<evidence type="ECO:0000256" key="7">
    <source>
        <dbReference type="ARBA" id="ARBA00013998"/>
    </source>
</evidence>
<evidence type="ECO:0000259" key="25">
    <source>
        <dbReference type="PROSITE" id="PS50970"/>
    </source>
</evidence>
<feature type="binding site" evidence="23">
    <location>
        <position position="821"/>
    </location>
    <ligand>
        <name>methylcob(III)alamin</name>
        <dbReference type="ChEBI" id="CHEBI:28115"/>
    </ligand>
</feature>
<organism evidence="30 31">
    <name type="scientific">Agrobacterium tumefaciens</name>
    <dbReference type="NCBI Taxonomy" id="358"/>
    <lineage>
        <taxon>Bacteria</taxon>
        <taxon>Pseudomonadati</taxon>
        <taxon>Pseudomonadota</taxon>
        <taxon>Alphaproteobacteria</taxon>
        <taxon>Hyphomicrobiales</taxon>
        <taxon>Rhizobiaceae</taxon>
        <taxon>Rhizobium/Agrobacterium group</taxon>
        <taxon>Agrobacterium</taxon>
        <taxon>Agrobacterium tumefaciens complex</taxon>
    </lineage>
</organism>
<dbReference type="InterPro" id="IPR036594">
    <property type="entry name" value="Meth_synthase_dom"/>
</dbReference>
<feature type="binding site" evidence="22 24">
    <location>
        <position position="323"/>
    </location>
    <ligand>
        <name>Zn(2+)</name>
        <dbReference type="ChEBI" id="CHEBI:29105"/>
    </ligand>
</feature>
<dbReference type="PROSITE" id="PS51332">
    <property type="entry name" value="B12_BINDING"/>
    <property type="match status" value="1"/>
</dbReference>
<dbReference type="PROSITE" id="PS51337">
    <property type="entry name" value="B12_BINDING_NTER"/>
    <property type="match status" value="1"/>
</dbReference>
<feature type="binding site" evidence="22 24">
    <location>
        <position position="324"/>
    </location>
    <ligand>
        <name>Zn(2+)</name>
        <dbReference type="ChEBI" id="CHEBI:29105"/>
    </ligand>
</feature>
<evidence type="ECO:0000256" key="20">
    <source>
        <dbReference type="NCBIfam" id="TIGR02082"/>
    </source>
</evidence>